<keyword evidence="4 9" id="KW-0997">Cell inner membrane</keyword>
<comment type="subunit">
    <text evidence="9">The complex comprises the extracytoplasmic solute receptor protein and the two transmembrane proteins.</text>
</comment>
<comment type="function">
    <text evidence="9">Part of the tripartite ATP-independent periplasmic (TRAP) transport system.</text>
</comment>
<feature type="transmembrane region" description="Helical" evidence="9">
    <location>
        <begin position="20"/>
        <end position="41"/>
    </location>
</feature>
<evidence type="ECO:0000256" key="1">
    <source>
        <dbReference type="ARBA" id="ARBA00004429"/>
    </source>
</evidence>
<evidence type="ECO:0000256" key="4">
    <source>
        <dbReference type="ARBA" id="ARBA00022519"/>
    </source>
</evidence>
<dbReference type="Pfam" id="PF04290">
    <property type="entry name" value="DctQ"/>
    <property type="match status" value="1"/>
</dbReference>
<keyword evidence="7 9" id="KW-0472">Membrane</keyword>
<dbReference type="EMBL" id="CP098828">
    <property type="protein sequence ID" value="XBO75248.1"/>
    <property type="molecule type" value="Genomic_DNA"/>
</dbReference>
<dbReference type="AlphaFoldDB" id="A0AAU7KVV4"/>
<keyword evidence="6 9" id="KW-1133">Transmembrane helix</keyword>
<evidence type="ECO:0000256" key="6">
    <source>
        <dbReference type="ARBA" id="ARBA00022989"/>
    </source>
</evidence>
<evidence type="ECO:0000256" key="9">
    <source>
        <dbReference type="RuleBase" id="RU369079"/>
    </source>
</evidence>
<feature type="transmembrane region" description="Helical" evidence="9">
    <location>
        <begin position="89"/>
        <end position="111"/>
    </location>
</feature>
<evidence type="ECO:0000256" key="8">
    <source>
        <dbReference type="ARBA" id="ARBA00038436"/>
    </source>
</evidence>
<feature type="transmembrane region" description="Helical" evidence="9">
    <location>
        <begin position="53"/>
        <end position="69"/>
    </location>
</feature>
<feature type="domain" description="Tripartite ATP-independent periplasmic transporters DctQ component" evidence="10">
    <location>
        <begin position="27"/>
        <end position="152"/>
    </location>
</feature>
<dbReference type="GO" id="GO:0022857">
    <property type="term" value="F:transmembrane transporter activity"/>
    <property type="evidence" value="ECO:0007669"/>
    <property type="project" value="UniProtKB-UniRule"/>
</dbReference>
<name>A0AAU7KVV4_9GAMM</name>
<dbReference type="PANTHER" id="PTHR35011:SF2">
    <property type="entry name" value="2,3-DIKETO-L-GULONATE TRAP TRANSPORTER SMALL PERMEASE PROTEIN YIAM"/>
    <property type="match status" value="1"/>
</dbReference>
<comment type="similarity">
    <text evidence="8 9">Belongs to the TRAP transporter small permease family.</text>
</comment>
<organism evidence="11">
    <name type="scientific">Halomonas sp. H10-59</name>
    <dbReference type="NCBI Taxonomy" id="2950874"/>
    <lineage>
        <taxon>Bacteria</taxon>
        <taxon>Pseudomonadati</taxon>
        <taxon>Pseudomonadota</taxon>
        <taxon>Gammaproteobacteria</taxon>
        <taxon>Oceanospirillales</taxon>
        <taxon>Halomonadaceae</taxon>
        <taxon>Halomonas</taxon>
    </lineage>
</organism>
<keyword evidence="3" id="KW-1003">Cell membrane</keyword>
<feature type="transmembrane region" description="Helical" evidence="9">
    <location>
        <begin position="123"/>
        <end position="149"/>
    </location>
</feature>
<evidence type="ECO:0000259" key="10">
    <source>
        <dbReference type="Pfam" id="PF04290"/>
    </source>
</evidence>
<dbReference type="GO" id="GO:0005886">
    <property type="term" value="C:plasma membrane"/>
    <property type="evidence" value="ECO:0007669"/>
    <property type="project" value="UniProtKB-SubCell"/>
</dbReference>
<proteinExistence type="inferred from homology"/>
<evidence type="ECO:0000256" key="2">
    <source>
        <dbReference type="ARBA" id="ARBA00022448"/>
    </source>
</evidence>
<evidence type="ECO:0000256" key="5">
    <source>
        <dbReference type="ARBA" id="ARBA00022692"/>
    </source>
</evidence>
<gene>
    <name evidence="11" type="ORF">NFG57_00215</name>
</gene>
<reference evidence="11" key="1">
    <citation type="submission" date="2022-06" db="EMBL/GenBank/DDBJ databases">
        <title>A novel DMS-producing enzyme.</title>
        <authorList>
            <person name="Zhang Y."/>
        </authorList>
    </citation>
    <scope>NUCLEOTIDE SEQUENCE</scope>
    <source>
        <strain evidence="11">H10-59</strain>
    </source>
</reference>
<protein>
    <recommendedName>
        <fullName evidence="9">TRAP transporter small permease protein</fullName>
    </recommendedName>
</protein>
<evidence type="ECO:0000256" key="7">
    <source>
        <dbReference type="ARBA" id="ARBA00023136"/>
    </source>
</evidence>
<accession>A0AAU7KVV4</accession>
<dbReference type="RefSeq" id="WP_045995214.1">
    <property type="nucleotide sequence ID" value="NZ_CP098828.1"/>
</dbReference>
<sequence length="167" mass="18123">MTSFLVKVNSGLLATEKVSIGVILGVMALLLTLGVAFRYILGAPFVWSESVSKLLIVWLTFVGTSVAFAEKQHITVDSVVAAMPRSIRSVVHTLVLVLSIVILGAMAFLGYEYCQTVASSTSPILGISLAWFAYAMPIFFVFSVFHLMVNAVVECSFNAFETDMENV</sequence>
<comment type="subcellular location">
    <subcellularLocation>
        <location evidence="1 9">Cell inner membrane</location>
        <topology evidence="1 9">Multi-pass membrane protein</topology>
    </subcellularLocation>
</comment>
<keyword evidence="2 9" id="KW-0813">Transport</keyword>
<dbReference type="GO" id="GO:0015740">
    <property type="term" value="P:C4-dicarboxylate transport"/>
    <property type="evidence" value="ECO:0007669"/>
    <property type="project" value="TreeGrafter"/>
</dbReference>
<dbReference type="InterPro" id="IPR055348">
    <property type="entry name" value="DctQ"/>
</dbReference>
<evidence type="ECO:0000256" key="3">
    <source>
        <dbReference type="ARBA" id="ARBA00022475"/>
    </source>
</evidence>
<dbReference type="PANTHER" id="PTHR35011">
    <property type="entry name" value="2,3-DIKETO-L-GULONATE TRAP TRANSPORTER SMALL PERMEASE PROTEIN YIAM"/>
    <property type="match status" value="1"/>
</dbReference>
<dbReference type="InterPro" id="IPR007387">
    <property type="entry name" value="TRAP_DctQ"/>
</dbReference>
<evidence type="ECO:0000313" key="11">
    <source>
        <dbReference type="EMBL" id="XBO75248.1"/>
    </source>
</evidence>
<keyword evidence="5 9" id="KW-0812">Transmembrane</keyword>